<dbReference type="PANTHER" id="PTHR24028">
    <property type="entry name" value="CADHERIN-87A"/>
    <property type="match status" value="1"/>
</dbReference>
<dbReference type="PROSITE" id="PS50268">
    <property type="entry name" value="CADHERIN_2"/>
    <property type="match status" value="5"/>
</dbReference>
<feature type="domain" description="Cadherin" evidence="11">
    <location>
        <begin position="676"/>
        <end position="785"/>
    </location>
</feature>
<keyword evidence="5" id="KW-0130">Cell adhesion</keyword>
<dbReference type="InterPro" id="IPR020894">
    <property type="entry name" value="Cadherin_CS"/>
</dbReference>
<dbReference type="Gene3D" id="2.60.40.60">
    <property type="entry name" value="Cadherins"/>
    <property type="match status" value="6"/>
</dbReference>
<evidence type="ECO:0000256" key="6">
    <source>
        <dbReference type="ARBA" id="ARBA00022989"/>
    </source>
</evidence>
<feature type="domain" description="Cadherin" evidence="11">
    <location>
        <begin position="401"/>
        <end position="535"/>
    </location>
</feature>
<keyword evidence="3" id="KW-0677">Repeat</keyword>
<dbReference type="InterPro" id="IPR050174">
    <property type="entry name" value="Protocadherin/Cadherin-CA"/>
</dbReference>
<evidence type="ECO:0000256" key="3">
    <source>
        <dbReference type="ARBA" id="ARBA00022737"/>
    </source>
</evidence>
<feature type="domain" description="Cadherin" evidence="11">
    <location>
        <begin position="260"/>
        <end position="400"/>
    </location>
</feature>
<dbReference type="GO" id="GO:0005509">
    <property type="term" value="F:calcium ion binding"/>
    <property type="evidence" value="ECO:0007669"/>
    <property type="project" value="UniProtKB-UniRule"/>
</dbReference>
<keyword evidence="2" id="KW-0812">Transmembrane</keyword>
<evidence type="ECO:0000256" key="4">
    <source>
        <dbReference type="ARBA" id="ARBA00022837"/>
    </source>
</evidence>
<evidence type="ECO:0000256" key="5">
    <source>
        <dbReference type="ARBA" id="ARBA00022889"/>
    </source>
</evidence>
<dbReference type="InterPro" id="IPR015919">
    <property type="entry name" value="Cadherin-like_sf"/>
</dbReference>
<sequence length="992" mass="108032">MLLSRNEFNATYILLTRRVFSSYVFPRWFKLAADKCCMGTTSRMMCQCCCPTDKPRRSPRQQTPVWRSLALPSLVLLSLVVGQLGRSCQAGQTVLFSVDEEVPLGTVVGSLAQQLPLHLHFALSQLTFRAIQKDHAHLFAVEAAEGRVRVAKRLDRESLCPSPAPGDSIPLSAPARHSVARGGRRGAGPGDCLLRFSVNILRAAGAKEVKPANGDGNGDGDGDGDGEVVVGNSSSFGIADVMQVHVRLTDVNDHRCEFRPSARQTVYIAEAGPVGDRSAVGLHRPVDADTGPGNGVERASIRLLEPADAHDRAARHFELRLTETESPTSPYRVDLLVVRPLDYETAQAHQLVVEAGDADANADADGNGDGNGDGDTRSRSICRLQVTVNVVDVNDHAPRFEQKLATVSLLENASLEEPIYTFRAVDHDRGSLFSRLVFLLSPYAGQAVRDTFRVVPGNGSVLLRRPLRHSEQAVFEVAVLVRNPSEREAELGLEGVESGDAPAGTEADQQPGNYAHDTAKLVVNVVDVNNEEPVISCYTLSGDRDLVIEEEAVSLPADFAVVSVRDADSGLNGRVSCALARNSSSEFRLTQISGPDDAGALATDPADSGDSANSAAGGGHEESVYKLSTLRRFDREQTSHVYVEVVCRDEGSPARSTRERLRVRIGDVNDHSPVFANSTYRLSVTEDSDPRRRLVGHQIGQIRAQDSDAGANGRLRYRLEGAEAAGLFVVDPDDGMVRSTGRLDRELADRHRFRLVAEDQGAPRRSASASVVVDVVDYNDEAPRFGQSVYDFHVVENSPRGEFVGALTAHDPDDGVNAELTFKLVAVEPSPVGRADSLRLAAGFDEPFGQSPRPEAPIRITSFYDSTRGVYDIRLYTERPIDRESLPRPPAAQQLVFAQPDAQLHELANYPEPGSLESTVYQFHMMAEDGGSPKKFAKVLVRVHVKDVNDERPKFIFPTENEAVVALSYLEPKGFNFKRVRNPLGNFTAYSL</sequence>
<keyword evidence="8" id="KW-0325">Glycoprotein</keyword>
<evidence type="ECO:0000256" key="2">
    <source>
        <dbReference type="ARBA" id="ARBA00022692"/>
    </source>
</evidence>
<evidence type="ECO:0000256" key="7">
    <source>
        <dbReference type="ARBA" id="ARBA00023136"/>
    </source>
</evidence>
<dbReference type="Pfam" id="PF00028">
    <property type="entry name" value="Cadherin"/>
    <property type="match status" value="1"/>
</dbReference>
<feature type="domain" description="Cadherin" evidence="11">
    <location>
        <begin position="786"/>
        <end position="955"/>
    </location>
</feature>
<protein>
    <recommendedName>
        <fullName evidence="11">Cadherin domain-containing protein</fullName>
    </recommendedName>
</protein>
<dbReference type="PRINTS" id="PR00205">
    <property type="entry name" value="CADHERIN"/>
</dbReference>
<dbReference type="InterPro" id="IPR013164">
    <property type="entry name" value="Cadherin_N"/>
</dbReference>
<name>A0A448WH51_9PLAT</name>
<feature type="domain" description="Cadherin" evidence="11">
    <location>
        <begin position="547"/>
        <end position="675"/>
    </location>
</feature>
<evidence type="ECO:0000256" key="9">
    <source>
        <dbReference type="PROSITE-ProRule" id="PRU00043"/>
    </source>
</evidence>
<feature type="region of interest" description="Disordered" evidence="10">
    <location>
        <begin position="590"/>
        <end position="621"/>
    </location>
</feature>
<reference evidence="12" key="1">
    <citation type="submission" date="2018-11" db="EMBL/GenBank/DDBJ databases">
        <authorList>
            <consortium name="Pathogen Informatics"/>
        </authorList>
    </citation>
    <scope>NUCLEOTIDE SEQUENCE</scope>
</reference>
<dbReference type="InterPro" id="IPR002126">
    <property type="entry name" value="Cadherin-like_dom"/>
</dbReference>
<keyword evidence="7" id="KW-0472">Membrane</keyword>
<dbReference type="PANTHER" id="PTHR24028:SF146">
    <property type="entry name" value="CADHERIN 96CB, ISOFORM D-RELATED"/>
    <property type="match status" value="1"/>
</dbReference>
<gene>
    <name evidence="12" type="ORF">PXEA_LOCUS5089</name>
</gene>
<dbReference type="PROSITE" id="PS00232">
    <property type="entry name" value="CADHERIN_1"/>
    <property type="match status" value="2"/>
</dbReference>
<evidence type="ECO:0000313" key="13">
    <source>
        <dbReference type="Proteomes" id="UP000784294"/>
    </source>
</evidence>
<feature type="non-terminal residue" evidence="12">
    <location>
        <position position="992"/>
    </location>
</feature>
<organism evidence="12 13">
    <name type="scientific">Protopolystoma xenopodis</name>
    <dbReference type="NCBI Taxonomy" id="117903"/>
    <lineage>
        <taxon>Eukaryota</taxon>
        <taxon>Metazoa</taxon>
        <taxon>Spiralia</taxon>
        <taxon>Lophotrochozoa</taxon>
        <taxon>Platyhelminthes</taxon>
        <taxon>Monogenea</taxon>
        <taxon>Polyopisthocotylea</taxon>
        <taxon>Polystomatidea</taxon>
        <taxon>Polystomatidae</taxon>
        <taxon>Protopolystoma</taxon>
    </lineage>
</organism>
<dbReference type="GO" id="GO:0005886">
    <property type="term" value="C:plasma membrane"/>
    <property type="evidence" value="ECO:0007669"/>
    <property type="project" value="InterPro"/>
</dbReference>
<keyword evidence="4 9" id="KW-0106">Calcium</keyword>
<feature type="region of interest" description="Disordered" evidence="10">
    <location>
        <begin position="358"/>
        <end position="377"/>
    </location>
</feature>
<keyword evidence="13" id="KW-1185">Reference proteome</keyword>
<proteinExistence type="predicted"/>
<comment type="caution">
    <text evidence="12">The sequence shown here is derived from an EMBL/GenBank/DDBJ whole genome shotgun (WGS) entry which is preliminary data.</text>
</comment>
<dbReference type="FunFam" id="2.60.40.60:FF:000020">
    <property type="entry name" value="Dachsous cadherin-related 1b"/>
    <property type="match status" value="1"/>
</dbReference>
<evidence type="ECO:0000256" key="8">
    <source>
        <dbReference type="ARBA" id="ARBA00023180"/>
    </source>
</evidence>
<evidence type="ECO:0000313" key="12">
    <source>
        <dbReference type="EMBL" id="VEL11649.1"/>
    </source>
</evidence>
<dbReference type="SUPFAM" id="SSF49313">
    <property type="entry name" value="Cadherin-like"/>
    <property type="match status" value="6"/>
</dbReference>
<dbReference type="SMART" id="SM00112">
    <property type="entry name" value="CA"/>
    <property type="match status" value="5"/>
</dbReference>
<keyword evidence="6" id="KW-1133">Transmembrane helix</keyword>
<feature type="compositionally biased region" description="Low complexity" evidence="10">
    <location>
        <begin position="604"/>
        <end position="615"/>
    </location>
</feature>
<dbReference type="GO" id="GO:0007156">
    <property type="term" value="P:homophilic cell adhesion via plasma membrane adhesion molecules"/>
    <property type="evidence" value="ECO:0007669"/>
    <property type="project" value="InterPro"/>
</dbReference>
<dbReference type="OrthoDB" id="6252479at2759"/>
<dbReference type="EMBL" id="CAAALY010012420">
    <property type="protein sequence ID" value="VEL11649.1"/>
    <property type="molecule type" value="Genomic_DNA"/>
</dbReference>
<evidence type="ECO:0000259" key="11">
    <source>
        <dbReference type="PROSITE" id="PS50268"/>
    </source>
</evidence>
<evidence type="ECO:0000256" key="10">
    <source>
        <dbReference type="SAM" id="MobiDB-lite"/>
    </source>
</evidence>
<dbReference type="CDD" id="cd11304">
    <property type="entry name" value="Cadherin_repeat"/>
    <property type="match status" value="5"/>
</dbReference>
<comment type="subcellular location">
    <subcellularLocation>
        <location evidence="1">Membrane</location>
        <topology evidence="1">Single-pass membrane protein</topology>
    </subcellularLocation>
</comment>
<dbReference type="Pfam" id="PF08266">
    <property type="entry name" value="Cadherin_2"/>
    <property type="match status" value="1"/>
</dbReference>
<evidence type="ECO:0000256" key="1">
    <source>
        <dbReference type="ARBA" id="ARBA00004167"/>
    </source>
</evidence>
<accession>A0A448WH51</accession>
<dbReference type="AlphaFoldDB" id="A0A448WH51"/>
<dbReference type="Proteomes" id="UP000784294">
    <property type="component" value="Unassembled WGS sequence"/>
</dbReference>